<comment type="subunit">
    <text evidence="7">Monomer.</text>
</comment>
<dbReference type="GO" id="GO:0005737">
    <property type="term" value="C:cytoplasm"/>
    <property type="evidence" value="ECO:0007669"/>
    <property type="project" value="UniProtKB-SubCell"/>
</dbReference>
<evidence type="ECO:0000256" key="5">
    <source>
        <dbReference type="ARBA" id="ARBA00022842"/>
    </source>
</evidence>
<keyword evidence="2 7" id="KW-0963">Cytoplasm</keyword>
<feature type="compositionally biased region" description="Gly residues" evidence="8">
    <location>
        <begin position="31"/>
        <end position="41"/>
    </location>
</feature>
<keyword evidence="4 7" id="KW-0378">Hydrolase</keyword>
<comment type="cofactor">
    <cofactor evidence="7">
        <name>Mg(2+)</name>
        <dbReference type="ChEBI" id="CHEBI:18420"/>
    </cofactor>
</comment>
<gene>
    <name evidence="7" type="primary">obg</name>
    <name evidence="11" type="ORF">COW83_00485</name>
</gene>
<keyword evidence="7" id="KW-0479">Metal-binding</keyword>
<keyword evidence="6 7" id="KW-0342">GTP-binding</keyword>
<dbReference type="Gene3D" id="3.40.50.300">
    <property type="entry name" value="P-loop containing nucleotide triphosphate hydrolases"/>
    <property type="match status" value="1"/>
</dbReference>
<dbReference type="PROSITE" id="PS51883">
    <property type="entry name" value="OBG"/>
    <property type="match status" value="1"/>
</dbReference>
<evidence type="ECO:0000256" key="4">
    <source>
        <dbReference type="ARBA" id="ARBA00022801"/>
    </source>
</evidence>
<evidence type="ECO:0000256" key="3">
    <source>
        <dbReference type="ARBA" id="ARBA00022741"/>
    </source>
</evidence>
<dbReference type="Pfam" id="PF01018">
    <property type="entry name" value="GTP1_OBG"/>
    <property type="match status" value="2"/>
</dbReference>
<comment type="caution">
    <text evidence="11">The sequence shown here is derived from an EMBL/GenBank/DDBJ whole genome shotgun (WGS) entry which is preliminary data.</text>
</comment>
<evidence type="ECO:0000256" key="1">
    <source>
        <dbReference type="ARBA" id="ARBA00007699"/>
    </source>
</evidence>
<accession>A0A2H0DVY7</accession>
<feature type="region of interest" description="Disordered" evidence="8">
    <location>
        <begin position="26"/>
        <end position="50"/>
    </location>
</feature>
<protein>
    <recommendedName>
        <fullName evidence="7">GTPase Obg</fullName>
        <ecNumber evidence="7">3.6.5.-</ecNumber>
    </recommendedName>
    <alternativeName>
        <fullName evidence="7">GTP-binding protein Obg</fullName>
    </alternativeName>
</protein>
<feature type="binding site" evidence="7">
    <location>
        <begin position="204"/>
        <end position="211"/>
    </location>
    <ligand>
        <name>GTP</name>
        <dbReference type="ChEBI" id="CHEBI:37565"/>
    </ligand>
</feature>
<dbReference type="CDD" id="cd01898">
    <property type="entry name" value="Obg"/>
    <property type="match status" value="1"/>
</dbReference>
<dbReference type="InterPro" id="IPR045086">
    <property type="entry name" value="OBG_GTPase"/>
</dbReference>
<dbReference type="Gene3D" id="2.70.210.12">
    <property type="entry name" value="GTP1/OBG domain"/>
    <property type="match status" value="1"/>
</dbReference>
<comment type="subcellular location">
    <subcellularLocation>
        <location evidence="7">Cytoplasm</location>
    </subcellularLocation>
</comment>
<evidence type="ECO:0000256" key="2">
    <source>
        <dbReference type="ARBA" id="ARBA00022490"/>
    </source>
</evidence>
<comment type="function">
    <text evidence="7">An essential GTPase which binds GTP, GDP and possibly (p)ppGpp with moderate affinity, with high nucleotide exchange rates and a fairly low GTP hydrolysis rate. Plays a role in control of the cell cycle, stress response, ribosome biogenesis and in those bacteria that undergo differentiation, in morphogenesis control.</text>
</comment>
<evidence type="ECO:0000259" key="10">
    <source>
        <dbReference type="PROSITE" id="PS51883"/>
    </source>
</evidence>
<evidence type="ECO:0000259" key="9">
    <source>
        <dbReference type="PROSITE" id="PS51710"/>
    </source>
</evidence>
<feature type="binding site" evidence="7">
    <location>
        <position position="231"/>
    </location>
    <ligand>
        <name>Mg(2+)</name>
        <dbReference type="ChEBI" id="CHEBI:18420"/>
    </ligand>
</feature>
<dbReference type="GO" id="GO:0000287">
    <property type="term" value="F:magnesium ion binding"/>
    <property type="evidence" value="ECO:0007669"/>
    <property type="project" value="InterPro"/>
</dbReference>
<proteinExistence type="inferred from homology"/>
<reference evidence="11 12" key="1">
    <citation type="submission" date="2017-09" db="EMBL/GenBank/DDBJ databases">
        <title>Depth-based differentiation of microbial function through sediment-hosted aquifers and enrichment of novel symbionts in the deep terrestrial subsurface.</title>
        <authorList>
            <person name="Probst A.J."/>
            <person name="Ladd B."/>
            <person name="Jarett J.K."/>
            <person name="Geller-Mcgrath D.E."/>
            <person name="Sieber C.M."/>
            <person name="Emerson J.B."/>
            <person name="Anantharaman K."/>
            <person name="Thomas B.C."/>
            <person name="Malmstrom R."/>
            <person name="Stieglmeier M."/>
            <person name="Klingl A."/>
            <person name="Woyke T."/>
            <person name="Ryan C.M."/>
            <person name="Banfield J.F."/>
        </authorList>
    </citation>
    <scope>NUCLEOTIDE SEQUENCE [LARGE SCALE GENOMIC DNA]</scope>
    <source>
        <strain evidence="11">CG22_combo_CG10-13_8_21_14_all_43_12</strain>
    </source>
</reference>
<dbReference type="FunFam" id="2.70.210.12:FF:000001">
    <property type="entry name" value="GTPase Obg"/>
    <property type="match status" value="1"/>
</dbReference>
<dbReference type="InterPro" id="IPR014100">
    <property type="entry name" value="GTP-bd_Obg/CgtA"/>
</dbReference>
<evidence type="ECO:0000313" key="11">
    <source>
        <dbReference type="EMBL" id="PIP86151.1"/>
    </source>
</evidence>
<dbReference type="Pfam" id="PF01926">
    <property type="entry name" value="MMR_HSR1"/>
    <property type="match status" value="1"/>
</dbReference>
<dbReference type="SUPFAM" id="SSF82051">
    <property type="entry name" value="Obg GTP-binding protein N-terminal domain"/>
    <property type="match status" value="1"/>
</dbReference>
<dbReference type="Proteomes" id="UP000231136">
    <property type="component" value="Unassembled WGS sequence"/>
</dbReference>
<feature type="binding site" evidence="7">
    <location>
        <begin position="229"/>
        <end position="233"/>
    </location>
    <ligand>
        <name>GTP</name>
        <dbReference type="ChEBI" id="CHEBI:37565"/>
    </ligand>
</feature>
<dbReference type="GO" id="GO:0042254">
    <property type="term" value="P:ribosome biogenesis"/>
    <property type="evidence" value="ECO:0007669"/>
    <property type="project" value="UniProtKB-UniRule"/>
</dbReference>
<dbReference type="HAMAP" id="MF_01454">
    <property type="entry name" value="GTPase_Obg"/>
    <property type="match status" value="1"/>
</dbReference>
<dbReference type="InterPro" id="IPR027417">
    <property type="entry name" value="P-loop_NTPase"/>
</dbReference>
<comment type="similarity">
    <text evidence="1 7">Belongs to the TRAFAC class OBG-HflX-like GTPase superfamily. OBG GTPase family.</text>
</comment>
<feature type="domain" description="OBG-type G" evidence="9">
    <location>
        <begin position="198"/>
        <end position="381"/>
    </location>
</feature>
<keyword evidence="5 7" id="KW-0460">Magnesium</keyword>
<dbReference type="GO" id="GO:0005525">
    <property type="term" value="F:GTP binding"/>
    <property type="evidence" value="ECO:0007669"/>
    <property type="project" value="UniProtKB-UniRule"/>
</dbReference>
<organism evidence="11 12">
    <name type="scientific">Candidatus Collierbacteria bacterium CG22_combo_CG10-13_8_21_14_all_43_12</name>
    <dbReference type="NCBI Taxonomy" id="1974537"/>
    <lineage>
        <taxon>Bacteria</taxon>
        <taxon>Candidatus Collieribacteriota</taxon>
    </lineage>
</organism>
<dbReference type="InterPro" id="IPR031167">
    <property type="entry name" value="G_OBG"/>
</dbReference>
<dbReference type="PROSITE" id="PS51710">
    <property type="entry name" value="G_OBG"/>
    <property type="match status" value="1"/>
</dbReference>
<comment type="caution">
    <text evidence="7">Lacks conserved residue(s) required for the propagation of feature annotation.</text>
</comment>
<dbReference type="GO" id="GO:0003924">
    <property type="term" value="F:GTPase activity"/>
    <property type="evidence" value="ECO:0007669"/>
    <property type="project" value="UniProtKB-UniRule"/>
</dbReference>
<dbReference type="PANTHER" id="PTHR11702:SF31">
    <property type="entry name" value="MITOCHONDRIAL RIBOSOME-ASSOCIATED GTPASE 2"/>
    <property type="match status" value="1"/>
</dbReference>
<dbReference type="PANTHER" id="PTHR11702">
    <property type="entry name" value="DEVELOPMENTALLY REGULATED GTP-BINDING PROTEIN-RELATED"/>
    <property type="match status" value="1"/>
</dbReference>
<dbReference type="PIRSF" id="PIRSF002401">
    <property type="entry name" value="GTP_bd_Obg/CgtA"/>
    <property type="match status" value="1"/>
</dbReference>
<feature type="binding site" evidence="7">
    <location>
        <position position="211"/>
    </location>
    <ligand>
        <name>Mg(2+)</name>
        <dbReference type="ChEBI" id="CHEBI:18420"/>
    </ligand>
</feature>
<evidence type="ECO:0000256" key="8">
    <source>
        <dbReference type="SAM" id="MobiDB-lite"/>
    </source>
</evidence>
<dbReference type="InterPro" id="IPR006169">
    <property type="entry name" value="GTP1_OBG_dom"/>
</dbReference>
<sequence length="381" mass="41261">MVDQAKLLIRAGNGGNGAISFRREKFIPKGGPDGGDGGKGGSVYIETDPNRNTLDDFAHQQKFEASDGGKGAGKKMSGAKGEDLIIKVPLGTIVTLKPLSTRKIEVENIAVKGMPREQMGRLILKKVPEGYPPESPFDKGEVVIDFDKPGMKLLIAKGGSGGRGNVHFMSARETTPLRAEQGQVGQGFQAELSLKLLADIGLVGLPNAGKSTLLSVLSNARPKVADYEFTTLEPNLGVMKSGENHLVIADFPGLIEGASEGKGLGIKFLKHIERTNVLIHLVAVENLQGQALKVGDPIRPGLAAPTVWERYQKIRHELKNYGAEIEKKEEIVVLSKIDLVSEEKVKEIVKYFKKKKIDMLPISSGNGRGLEELIFKLSYIH</sequence>
<dbReference type="EC" id="3.6.5.-" evidence="7"/>
<keyword evidence="3 7" id="KW-0547">Nucleotide-binding</keyword>
<evidence type="ECO:0000256" key="6">
    <source>
        <dbReference type="ARBA" id="ARBA00023134"/>
    </source>
</evidence>
<dbReference type="NCBIfam" id="NF008956">
    <property type="entry name" value="PRK12299.1"/>
    <property type="match status" value="1"/>
</dbReference>
<dbReference type="AlphaFoldDB" id="A0A2H0DVY7"/>
<feature type="domain" description="Obg" evidence="10">
    <location>
        <begin position="1"/>
        <end position="197"/>
    </location>
</feature>
<feature type="binding site" evidence="7">
    <location>
        <begin position="363"/>
        <end position="365"/>
    </location>
    <ligand>
        <name>GTP</name>
        <dbReference type="ChEBI" id="CHEBI:37565"/>
    </ligand>
</feature>
<dbReference type="SUPFAM" id="SSF52540">
    <property type="entry name" value="P-loop containing nucleoside triphosphate hydrolases"/>
    <property type="match status" value="1"/>
</dbReference>
<evidence type="ECO:0000313" key="12">
    <source>
        <dbReference type="Proteomes" id="UP000231136"/>
    </source>
</evidence>
<dbReference type="PRINTS" id="PR00326">
    <property type="entry name" value="GTP1OBG"/>
</dbReference>
<dbReference type="InterPro" id="IPR036726">
    <property type="entry name" value="GTP1_OBG_dom_sf"/>
</dbReference>
<dbReference type="InterPro" id="IPR006073">
    <property type="entry name" value="GTP-bd"/>
</dbReference>
<feature type="binding site" evidence="7">
    <location>
        <begin position="335"/>
        <end position="338"/>
    </location>
    <ligand>
        <name>GTP</name>
        <dbReference type="ChEBI" id="CHEBI:37565"/>
    </ligand>
</feature>
<dbReference type="EMBL" id="PCTR01000023">
    <property type="protein sequence ID" value="PIP86151.1"/>
    <property type="molecule type" value="Genomic_DNA"/>
</dbReference>
<evidence type="ECO:0000256" key="7">
    <source>
        <dbReference type="HAMAP-Rule" id="MF_01454"/>
    </source>
</evidence>
<name>A0A2H0DVY7_9BACT</name>